<reference evidence="2" key="1">
    <citation type="journal article" date="2024" name="IScience">
        <title>Strigolactones Initiate the Formation of Haustorium-like Structures in Castilleja.</title>
        <authorList>
            <person name="Buerger M."/>
            <person name="Peterson D."/>
            <person name="Chory J."/>
        </authorList>
    </citation>
    <scope>NUCLEOTIDE SEQUENCE [LARGE SCALE GENOMIC DNA]</scope>
</reference>
<dbReference type="Proteomes" id="UP001632038">
    <property type="component" value="Unassembled WGS sequence"/>
</dbReference>
<dbReference type="AlphaFoldDB" id="A0ABD3DX01"/>
<keyword evidence="2" id="KW-1185">Reference proteome</keyword>
<proteinExistence type="predicted"/>
<gene>
    <name evidence="1" type="ORF">CASFOL_011486</name>
</gene>
<name>A0ABD3DX01_9LAMI</name>
<accession>A0ABD3DX01</accession>
<protein>
    <submittedName>
        <fullName evidence="1">Uncharacterized protein</fullName>
    </submittedName>
</protein>
<comment type="caution">
    <text evidence="1">The sequence shown here is derived from an EMBL/GenBank/DDBJ whole genome shotgun (WGS) entry which is preliminary data.</text>
</comment>
<dbReference type="EMBL" id="JAVIJP010000013">
    <property type="protein sequence ID" value="KAL3646306.1"/>
    <property type="molecule type" value="Genomic_DNA"/>
</dbReference>
<sequence length="58" mass="6816">MENKRSDPIHDFDDVNIPKGKKLRPSMPELDNDIIVGVGDQQANLWLWFEPYLYETII</sequence>
<evidence type="ECO:0000313" key="2">
    <source>
        <dbReference type="Proteomes" id="UP001632038"/>
    </source>
</evidence>
<organism evidence="1 2">
    <name type="scientific">Castilleja foliolosa</name>
    <dbReference type="NCBI Taxonomy" id="1961234"/>
    <lineage>
        <taxon>Eukaryota</taxon>
        <taxon>Viridiplantae</taxon>
        <taxon>Streptophyta</taxon>
        <taxon>Embryophyta</taxon>
        <taxon>Tracheophyta</taxon>
        <taxon>Spermatophyta</taxon>
        <taxon>Magnoliopsida</taxon>
        <taxon>eudicotyledons</taxon>
        <taxon>Gunneridae</taxon>
        <taxon>Pentapetalae</taxon>
        <taxon>asterids</taxon>
        <taxon>lamiids</taxon>
        <taxon>Lamiales</taxon>
        <taxon>Orobanchaceae</taxon>
        <taxon>Pedicularideae</taxon>
        <taxon>Castillejinae</taxon>
        <taxon>Castilleja</taxon>
    </lineage>
</organism>
<evidence type="ECO:0000313" key="1">
    <source>
        <dbReference type="EMBL" id="KAL3646306.1"/>
    </source>
</evidence>